<sequence length="123" mass="14206">MDRRDILIRIGWLLALGAWSGPAMADDNDDDDDDDDDDHDDDEDDDHDYDDDEEGALRAFQAEEAISLREMIKIFRSEIDGEIIDIALFKRRVQLHYRFLYINENGRVASVVYLAATGQRVEN</sequence>
<gene>
    <name evidence="2" type="ORF">MNBD_ALPHA11-904</name>
</gene>
<feature type="compositionally biased region" description="Acidic residues" evidence="1">
    <location>
        <begin position="26"/>
        <end position="53"/>
    </location>
</feature>
<evidence type="ECO:0000313" key="2">
    <source>
        <dbReference type="EMBL" id="VAW25184.1"/>
    </source>
</evidence>
<name>A0A3B0UZ14_9ZZZZ</name>
<accession>A0A3B0UZ14</accession>
<evidence type="ECO:0008006" key="3">
    <source>
        <dbReference type="Google" id="ProtNLM"/>
    </source>
</evidence>
<dbReference type="EMBL" id="UOEQ01000584">
    <property type="protein sequence ID" value="VAW25184.1"/>
    <property type="molecule type" value="Genomic_DNA"/>
</dbReference>
<dbReference type="AlphaFoldDB" id="A0A3B0UZ14"/>
<protein>
    <recommendedName>
        <fullName evidence="3">PepSY domain-containing protein</fullName>
    </recommendedName>
</protein>
<reference evidence="2" key="1">
    <citation type="submission" date="2018-06" db="EMBL/GenBank/DDBJ databases">
        <authorList>
            <person name="Zhirakovskaya E."/>
        </authorList>
    </citation>
    <scope>NUCLEOTIDE SEQUENCE</scope>
</reference>
<evidence type="ECO:0000256" key="1">
    <source>
        <dbReference type="SAM" id="MobiDB-lite"/>
    </source>
</evidence>
<feature type="region of interest" description="Disordered" evidence="1">
    <location>
        <begin position="20"/>
        <end position="53"/>
    </location>
</feature>
<proteinExistence type="predicted"/>
<organism evidence="2">
    <name type="scientific">hydrothermal vent metagenome</name>
    <dbReference type="NCBI Taxonomy" id="652676"/>
    <lineage>
        <taxon>unclassified sequences</taxon>
        <taxon>metagenomes</taxon>
        <taxon>ecological metagenomes</taxon>
    </lineage>
</organism>